<dbReference type="EMBL" id="VVIM01000010">
    <property type="protein sequence ID" value="KAB0792129.1"/>
    <property type="molecule type" value="Genomic_DNA"/>
</dbReference>
<feature type="domain" description="RING-type" evidence="12">
    <location>
        <begin position="341"/>
        <end position="376"/>
    </location>
</feature>
<dbReference type="InterPro" id="IPR013083">
    <property type="entry name" value="Znf_RING/FYVE/PHD"/>
</dbReference>
<dbReference type="GO" id="GO:0008270">
    <property type="term" value="F:zinc ion binding"/>
    <property type="evidence" value="ECO:0007669"/>
    <property type="project" value="UniProtKB-KW"/>
</dbReference>
<reference evidence="14" key="1">
    <citation type="journal article" date="2016" name="Sci. Rep.">
        <title>Molecular characterization of firefly nuptial gifts: a multi-omics approach sheds light on postcopulatory sexual selection.</title>
        <authorList>
            <person name="Al-Wathiqui N."/>
            <person name="Fallon T.R."/>
            <person name="South A."/>
            <person name="Weng J.K."/>
            <person name="Lewis S.M."/>
        </authorList>
    </citation>
    <scope>NUCLEOTIDE SEQUENCE</scope>
</reference>
<evidence type="ECO:0000313" key="15">
    <source>
        <dbReference type="EMBL" id="KAB0792129.1"/>
    </source>
</evidence>
<feature type="region of interest" description="Disordered" evidence="11">
    <location>
        <begin position="264"/>
        <end position="326"/>
    </location>
</feature>
<dbReference type="Pfam" id="PF21361">
    <property type="entry name" value="Sina_ZnF"/>
    <property type="match status" value="2"/>
</dbReference>
<dbReference type="PROSITE" id="PS50089">
    <property type="entry name" value="ZF_RING_2"/>
    <property type="match status" value="1"/>
</dbReference>
<keyword evidence="7 10" id="KW-0863">Zinc-finger</keyword>
<comment type="catalytic activity">
    <reaction evidence="1">
        <text>S-ubiquitinyl-[E2 ubiquitin-conjugating enzyme]-L-cysteine + [acceptor protein]-L-lysine = [E2 ubiquitin-conjugating enzyme]-L-cysteine + N(6)-ubiquitinyl-[acceptor protein]-L-lysine.</text>
        <dbReference type="EC" id="2.3.2.27"/>
    </reaction>
</comment>
<feature type="domain" description="SIAH-type" evidence="13">
    <location>
        <begin position="66"/>
        <end position="132"/>
    </location>
</feature>
<sequence length="580" mass="65704">MYNIINCKALLEELKCKQCSKFLSVLPIYYCSAVGNICGRCVSTVDWMISNGTLERAVAYEAVAKFLIFPCANYSNGCQQKLRVDEVEQHEKMCAAVPVRCPFNVELGITSLKCDWKGTAVTVSAHLNTEHKDALQVGLPVFVMNVFDTNVKHFFTTLEGQTFLLVSKYVKDVNKFYFTVMCCDTEPNQRCYRFQLEIGRHNDYFLIFRKPNLERFSDVQNMIDNPENMISVDVASLLTMLDDPSGLIYCKVGISKKTKKEIAEITGKPDPPTPNQNNPKPKPKKFPGPAGGPPVKPKNKFTPKPKTPNVNVGEPSQVKIPPLMPEQPAKNRSKFLEELECPVCNLYMVPPIFICPTGHSLCNKCKQKLNTCPTCRVPMQDTRNFTLEKLTATVRYPCCYTDYGCTVVLQADHIKIHELHCNYAYGKCPMKFVAACDSNDVVDVVGHIREKHPHMYIEPNRQYARDIGSVVTTSYWATSVDGQIFVICCKHSNTTGPIKFCALHVGLNSKTKQKFRFRLEFCDQTSNGLRFIVSQLCKEFPQNPSAALKNCFAIPLDMLEPFIVKKPNPRLFFKIYMEKM</sequence>
<name>A0A1Y1MFP2_PHOPY</name>
<evidence type="ECO:0000256" key="1">
    <source>
        <dbReference type="ARBA" id="ARBA00000900"/>
    </source>
</evidence>
<reference evidence="15 16" key="2">
    <citation type="journal article" date="2018" name="Elife">
        <title>Firefly genomes illuminate parallel origins of bioluminescence in beetles.</title>
        <authorList>
            <person name="Fallon T.R."/>
            <person name="Lower S.E."/>
            <person name="Chang C.H."/>
            <person name="Bessho-Uehara M."/>
            <person name="Martin G.J."/>
            <person name="Bewick A.J."/>
            <person name="Behringer M."/>
            <person name="Debat H.J."/>
            <person name="Wong I."/>
            <person name="Day J.C."/>
            <person name="Suvorov A."/>
            <person name="Silva C.J."/>
            <person name="Stanger-Hall K.F."/>
            <person name="Hall D.W."/>
            <person name="Schmitz R.J."/>
            <person name="Nelson D.R."/>
            <person name="Lewis S.M."/>
            <person name="Shigenobu S."/>
            <person name="Bybee S.M."/>
            <person name="Larracuente A.M."/>
            <person name="Oba Y."/>
            <person name="Weng J.K."/>
        </authorList>
    </citation>
    <scope>NUCLEOTIDE SEQUENCE [LARGE SCALE GENOMIC DNA]</scope>
    <source>
        <strain evidence="15">1611_PpyrPB1</strain>
        <tissue evidence="15">Whole body</tissue>
    </source>
</reference>
<evidence type="ECO:0000259" key="12">
    <source>
        <dbReference type="PROSITE" id="PS50089"/>
    </source>
</evidence>
<keyword evidence="16" id="KW-1185">Reference proteome</keyword>
<dbReference type="GO" id="GO:0061630">
    <property type="term" value="F:ubiquitin protein ligase activity"/>
    <property type="evidence" value="ECO:0007669"/>
    <property type="project" value="UniProtKB-EC"/>
</dbReference>
<dbReference type="Pfam" id="PF21362">
    <property type="entry name" value="Sina_RING"/>
    <property type="match status" value="1"/>
</dbReference>
<accession>A0A1Y1MFP2</accession>
<evidence type="ECO:0000313" key="14">
    <source>
        <dbReference type="EMBL" id="JAV84622.1"/>
    </source>
</evidence>
<reference evidence="15" key="3">
    <citation type="submission" date="2019-08" db="EMBL/GenBank/DDBJ databases">
        <authorList>
            <consortium name="Photinus pyralis genome working group"/>
            <person name="Fallon T.R."/>
            <person name="Sander Lower S.E."/>
            <person name="Weng J.-K."/>
        </authorList>
    </citation>
    <scope>NUCLEOTIDE SEQUENCE</scope>
    <source>
        <strain evidence="15">1611_PpyrPB1</strain>
        <tissue evidence="15">Whole body</tissue>
    </source>
</reference>
<dbReference type="Proteomes" id="UP000327044">
    <property type="component" value="Unassembled WGS sequence"/>
</dbReference>
<dbReference type="GO" id="GO:0043161">
    <property type="term" value="P:proteasome-mediated ubiquitin-dependent protein catabolic process"/>
    <property type="evidence" value="ECO:0007669"/>
    <property type="project" value="TreeGrafter"/>
</dbReference>
<evidence type="ECO:0000256" key="4">
    <source>
        <dbReference type="ARBA" id="ARBA00012483"/>
    </source>
</evidence>
<dbReference type="InterPro" id="IPR001841">
    <property type="entry name" value="Znf_RING"/>
</dbReference>
<dbReference type="PROSITE" id="PS51081">
    <property type="entry name" value="ZF_SIAH"/>
    <property type="match status" value="2"/>
</dbReference>
<dbReference type="AlphaFoldDB" id="A0A1Y1MFP2"/>
<dbReference type="GO" id="GO:0031624">
    <property type="term" value="F:ubiquitin conjugating enzyme binding"/>
    <property type="evidence" value="ECO:0007669"/>
    <property type="project" value="TreeGrafter"/>
</dbReference>
<dbReference type="InterPro" id="IPR004162">
    <property type="entry name" value="SINA-like_animal"/>
</dbReference>
<dbReference type="PANTHER" id="PTHR45877:SF2">
    <property type="entry name" value="E3 UBIQUITIN-PROTEIN LIGASE SINA-RELATED"/>
    <property type="match status" value="1"/>
</dbReference>
<comment type="pathway">
    <text evidence="2">Protein modification; protein ubiquitination.</text>
</comment>
<dbReference type="UniPathway" id="UPA00143"/>
<dbReference type="SUPFAM" id="SSF49599">
    <property type="entry name" value="TRAF domain-like"/>
    <property type="match status" value="2"/>
</dbReference>
<evidence type="ECO:0000256" key="3">
    <source>
        <dbReference type="ARBA" id="ARBA00009119"/>
    </source>
</evidence>
<feature type="domain" description="SIAH-type" evidence="13">
    <location>
        <begin position="393"/>
        <end position="453"/>
    </location>
</feature>
<dbReference type="SUPFAM" id="SSF57850">
    <property type="entry name" value="RING/U-box"/>
    <property type="match status" value="1"/>
</dbReference>
<evidence type="ECO:0000256" key="9">
    <source>
        <dbReference type="ARBA" id="ARBA00022833"/>
    </source>
</evidence>
<dbReference type="InterPro" id="IPR013010">
    <property type="entry name" value="Znf_SIAH"/>
</dbReference>
<proteinExistence type="inferred from homology"/>
<dbReference type="GO" id="GO:0005737">
    <property type="term" value="C:cytoplasm"/>
    <property type="evidence" value="ECO:0007669"/>
    <property type="project" value="TreeGrafter"/>
</dbReference>
<evidence type="ECO:0000256" key="2">
    <source>
        <dbReference type="ARBA" id="ARBA00004906"/>
    </source>
</evidence>
<dbReference type="GO" id="GO:0016567">
    <property type="term" value="P:protein ubiquitination"/>
    <property type="evidence" value="ECO:0007669"/>
    <property type="project" value="UniProtKB-UniPathway"/>
</dbReference>
<keyword evidence="6" id="KW-0479">Metal-binding</keyword>
<keyword evidence="8" id="KW-0833">Ubl conjugation pathway</keyword>
<dbReference type="EC" id="2.3.2.27" evidence="4"/>
<gene>
    <name evidence="15" type="ORF">PPYR_14090</name>
</gene>
<dbReference type="EMBL" id="GEZM01032377">
    <property type="protein sequence ID" value="JAV84622.1"/>
    <property type="molecule type" value="Transcribed_RNA"/>
</dbReference>
<protein>
    <recommendedName>
        <fullName evidence="4">RING-type E3 ubiquitin transferase</fullName>
        <ecNumber evidence="4">2.3.2.27</ecNumber>
    </recommendedName>
</protein>
<evidence type="ECO:0000313" key="16">
    <source>
        <dbReference type="Proteomes" id="UP000327044"/>
    </source>
</evidence>
<evidence type="ECO:0000256" key="5">
    <source>
        <dbReference type="ARBA" id="ARBA00022679"/>
    </source>
</evidence>
<keyword evidence="5" id="KW-0808">Transferase</keyword>
<evidence type="ECO:0000259" key="13">
    <source>
        <dbReference type="PROSITE" id="PS51081"/>
    </source>
</evidence>
<evidence type="ECO:0000256" key="10">
    <source>
        <dbReference type="PROSITE-ProRule" id="PRU00455"/>
    </source>
</evidence>
<dbReference type="Gene3D" id="3.30.40.10">
    <property type="entry name" value="Zinc/RING finger domain, C3HC4 (zinc finger)"/>
    <property type="match status" value="3"/>
</dbReference>
<evidence type="ECO:0000256" key="11">
    <source>
        <dbReference type="SAM" id="MobiDB-lite"/>
    </source>
</evidence>
<organism evidence="14">
    <name type="scientific">Photinus pyralis</name>
    <name type="common">Common eastern firefly</name>
    <name type="synonym">Lampyris pyralis</name>
    <dbReference type="NCBI Taxonomy" id="7054"/>
    <lineage>
        <taxon>Eukaryota</taxon>
        <taxon>Metazoa</taxon>
        <taxon>Ecdysozoa</taxon>
        <taxon>Arthropoda</taxon>
        <taxon>Hexapoda</taxon>
        <taxon>Insecta</taxon>
        <taxon>Pterygota</taxon>
        <taxon>Neoptera</taxon>
        <taxon>Endopterygota</taxon>
        <taxon>Coleoptera</taxon>
        <taxon>Polyphaga</taxon>
        <taxon>Elateriformia</taxon>
        <taxon>Elateroidea</taxon>
        <taxon>Lampyridae</taxon>
        <taxon>Lampyrinae</taxon>
        <taxon>Photinus</taxon>
    </lineage>
</organism>
<evidence type="ECO:0000256" key="6">
    <source>
        <dbReference type="ARBA" id="ARBA00022723"/>
    </source>
</evidence>
<dbReference type="InterPro" id="IPR049548">
    <property type="entry name" value="Sina-like_RING"/>
</dbReference>
<evidence type="ECO:0000256" key="8">
    <source>
        <dbReference type="ARBA" id="ARBA00022786"/>
    </source>
</evidence>
<dbReference type="PANTHER" id="PTHR45877">
    <property type="entry name" value="E3 UBIQUITIN-PROTEIN LIGASE SIAH2"/>
    <property type="match status" value="1"/>
</dbReference>
<dbReference type="FunFam" id="3.30.40.10:FF:000041">
    <property type="entry name" value="E3 ubiquitin-protein ligase SINAT3"/>
    <property type="match status" value="1"/>
</dbReference>
<dbReference type="InParanoid" id="A0A1Y1MFP2"/>
<comment type="similarity">
    <text evidence="3">Belongs to the SINA (Seven in absentia) family.</text>
</comment>
<evidence type="ECO:0000256" key="7">
    <source>
        <dbReference type="ARBA" id="ARBA00022771"/>
    </source>
</evidence>
<keyword evidence="9" id="KW-0862">Zinc</keyword>